<feature type="region of interest" description="Disordered" evidence="7">
    <location>
        <begin position="1104"/>
        <end position="1123"/>
    </location>
</feature>
<feature type="domain" description="Zn(2)-C6 fungal-type" evidence="8">
    <location>
        <begin position="394"/>
        <end position="424"/>
    </location>
</feature>
<feature type="compositionally biased region" description="Polar residues" evidence="7">
    <location>
        <begin position="230"/>
        <end position="243"/>
    </location>
</feature>
<dbReference type="AlphaFoldDB" id="A0AAD4M2P1"/>
<feature type="compositionally biased region" description="Low complexity" evidence="7">
    <location>
        <begin position="538"/>
        <end position="554"/>
    </location>
</feature>
<dbReference type="InterPro" id="IPR001138">
    <property type="entry name" value="Zn2Cys6_DnaBD"/>
</dbReference>
<feature type="region of interest" description="Disordered" evidence="7">
    <location>
        <begin position="168"/>
        <end position="294"/>
    </location>
</feature>
<comment type="subcellular location">
    <subcellularLocation>
        <location evidence="1">Nucleus</location>
    </subcellularLocation>
</comment>
<dbReference type="PANTHER" id="PTHR31845:SF19">
    <property type="entry name" value="TRANSCRIPTION FACTOR DOMAIN-CONTAINING PROTEIN"/>
    <property type="match status" value="1"/>
</dbReference>
<dbReference type="GO" id="GO:0008270">
    <property type="term" value="F:zinc ion binding"/>
    <property type="evidence" value="ECO:0007669"/>
    <property type="project" value="InterPro"/>
</dbReference>
<feature type="compositionally biased region" description="Polar residues" evidence="7">
    <location>
        <begin position="19"/>
        <end position="33"/>
    </location>
</feature>
<feature type="compositionally biased region" description="Pro residues" evidence="7">
    <location>
        <begin position="174"/>
        <end position="184"/>
    </location>
</feature>
<keyword evidence="4" id="KW-0238">DNA-binding</keyword>
<dbReference type="InterPro" id="IPR007219">
    <property type="entry name" value="XnlR_reg_dom"/>
</dbReference>
<name>A0AAD4M2P1_9AGAM</name>
<feature type="compositionally biased region" description="Low complexity" evidence="7">
    <location>
        <begin position="43"/>
        <end position="74"/>
    </location>
</feature>
<evidence type="ECO:0000256" key="7">
    <source>
        <dbReference type="SAM" id="MobiDB-lite"/>
    </source>
</evidence>
<dbReference type="CDD" id="cd00067">
    <property type="entry name" value="GAL4"/>
    <property type="match status" value="1"/>
</dbReference>
<dbReference type="GO" id="GO:0005634">
    <property type="term" value="C:nucleus"/>
    <property type="evidence" value="ECO:0007669"/>
    <property type="project" value="UniProtKB-SubCell"/>
</dbReference>
<evidence type="ECO:0000259" key="8">
    <source>
        <dbReference type="PROSITE" id="PS00463"/>
    </source>
</evidence>
<dbReference type="GO" id="GO:0000976">
    <property type="term" value="F:transcription cis-regulatory region binding"/>
    <property type="evidence" value="ECO:0007669"/>
    <property type="project" value="TreeGrafter"/>
</dbReference>
<feature type="compositionally biased region" description="Low complexity" evidence="7">
    <location>
        <begin position="1081"/>
        <end position="1097"/>
    </location>
</feature>
<feature type="region of interest" description="Disordered" evidence="7">
    <location>
        <begin position="1"/>
        <end position="123"/>
    </location>
</feature>
<dbReference type="SUPFAM" id="SSF57701">
    <property type="entry name" value="Zn2/Cys6 DNA-binding domain"/>
    <property type="match status" value="1"/>
</dbReference>
<dbReference type="InterPro" id="IPR036864">
    <property type="entry name" value="Zn2-C6_fun-type_DNA-bd_sf"/>
</dbReference>
<dbReference type="Proteomes" id="UP001203297">
    <property type="component" value="Unassembled WGS sequence"/>
</dbReference>
<dbReference type="SMART" id="SM00906">
    <property type="entry name" value="Fungal_trans"/>
    <property type="match status" value="1"/>
</dbReference>
<dbReference type="Pfam" id="PF04082">
    <property type="entry name" value="Fungal_trans"/>
    <property type="match status" value="1"/>
</dbReference>
<dbReference type="InterPro" id="IPR051089">
    <property type="entry name" value="prtT"/>
</dbReference>
<feature type="compositionally biased region" description="Low complexity" evidence="7">
    <location>
        <begin position="216"/>
        <end position="229"/>
    </location>
</feature>
<keyword evidence="5" id="KW-0804">Transcription</keyword>
<evidence type="ECO:0000256" key="2">
    <source>
        <dbReference type="ARBA" id="ARBA00022723"/>
    </source>
</evidence>
<dbReference type="CDD" id="cd12148">
    <property type="entry name" value="fungal_TF_MHR"/>
    <property type="match status" value="1"/>
</dbReference>
<evidence type="ECO:0000313" key="10">
    <source>
        <dbReference type="Proteomes" id="UP001203297"/>
    </source>
</evidence>
<reference evidence="9" key="1">
    <citation type="journal article" date="2022" name="New Phytol.">
        <title>Evolutionary transition to the ectomycorrhizal habit in the genomes of a hyperdiverse lineage of mushroom-forming fungi.</title>
        <authorList>
            <person name="Looney B."/>
            <person name="Miyauchi S."/>
            <person name="Morin E."/>
            <person name="Drula E."/>
            <person name="Courty P.E."/>
            <person name="Kohler A."/>
            <person name="Kuo A."/>
            <person name="LaButti K."/>
            <person name="Pangilinan J."/>
            <person name="Lipzen A."/>
            <person name="Riley R."/>
            <person name="Andreopoulos W."/>
            <person name="He G."/>
            <person name="Johnson J."/>
            <person name="Nolan M."/>
            <person name="Tritt A."/>
            <person name="Barry K.W."/>
            <person name="Grigoriev I.V."/>
            <person name="Nagy L.G."/>
            <person name="Hibbett D."/>
            <person name="Henrissat B."/>
            <person name="Matheny P.B."/>
            <person name="Labbe J."/>
            <person name="Martin F.M."/>
        </authorList>
    </citation>
    <scope>NUCLEOTIDE SEQUENCE</scope>
    <source>
        <strain evidence="9">BPL690</strain>
    </source>
</reference>
<organism evidence="9 10">
    <name type="scientific">Multifurca ochricompacta</name>
    <dbReference type="NCBI Taxonomy" id="376703"/>
    <lineage>
        <taxon>Eukaryota</taxon>
        <taxon>Fungi</taxon>
        <taxon>Dikarya</taxon>
        <taxon>Basidiomycota</taxon>
        <taxon>Agaricomycotina</taxon>
        <taxon>Agaricomycetes</taxon>
        <taxon>Russulales</taxon>
        <taxon>Russulaceae</taxon>
        <taxon>Multifurca</taxon>
    </lineage>
</organism>
<feature type="compositionally biased region" description="Polar residues" evidence="7">
    <location>
        <begin position="75"/>
        <end position="95"/>
    </location>
</feature>
<protein>
    <submittedName>
        <fullName evidence="9">Fungal-specific transcription factor domain-containing protein</fullName>
    </submittedName>
</protein>
<dbReference type="PANTHER" id="PTHR31845">
    <property type="entry name" value="FINGER DOMAIN PROTEIN, PUTATIVE-RELATED"/>
    <property type="match status" value="1"/>
</dbReference>
<evidence type="ECO:0000256" key="3">
    <source>
        <dbReference type="ARBA" id="ARBA00023015"/>
    </source>
</evidence>
<evidence type="ECO:0000256" key="1">
    <source>
        <dbReference type="ARBA" id="ARBA00004123"/>
    </source>
</evidence>
<feature type="compositionally biased region" description="Low complexity" evidence="7">
    <location>
        <begin position="1058"/>
        <end position="1071"/>
    </location>
</feature>
<evidence type="ECO:0000256" key="6">
    <source>
        <dbReference type="ARBA" id="ARBA00023242"/>
    </source>
</evidence>
<dbReference type="GO" id="GO:0006351">
    <property type="term" value="P:DNA-templated transcription"/>
    <property type="evidence" value="ECO:0007669"/>
    <property type="project" value="InterPro"/>
</dbReference>
<dbReference type="Gene3D" id="4.10.240.10">
    <property type="entry name" value="Zn(2)-C6 fungal-type DNA-binding domain"/>
    <property type="match status" value="1"/>
</dbReference>
<feature type="compositionally biased region" description="Acidic residues" evidence="7">
    <location>
        <begin position="528"/>
        <end position="537"/>
    </location>
</feature>
<sequence length="1227" mass="136989">MAPPDPGGLLYRPLFPSKPGTTSHTAIPSNNTVADRRSIASLNTSTSPSQSQNTSSPWLYSSQPSPSTLPSPSSNQHNPLAVPQSNHPSPATSVHSPPPPNMIGTTPAFYDPDHEIQPQAQDYQQWIDTSYNQNQLVYTDTSSYALQPSTVDNRTERQMQEPRHSNYYQFVPSQHPPPPPPPPSADATHAYGYFPHLQNRPFDGGRPPPSHRQSRTPQTTSSQNWQQQSGTNFRQSPSTTDDTFSAYPGIIAARSEYPGVPDTHGPVQQQQQQQHQHQLQHQQQHQHQFPSPAEHLTPSLVLTPASDVTLPSAQSISPAMADNQPLPSLGTGSCNTPTSTVAFQASPKQVDMRMPVKAKPRKRQKSETETDDDEEAVDANFSANTLRTNRLPGACTYCKRLKMKCSFPPGENVCKRCRSGKHDCIVEGRKPRSAPNKREYLLAQVKQKDAIIESLLKQLHNPYLATPLSIEAYRLATPSSDHHRQDVIAWLDRLQSSVRSPPVRSGPAKNPFQLDTRAGTSGVKEGGAESDESDEEQTQQQQQQQRAQPRRASPGSDDTPISPNTLVESDLDPYPDDAVPIGLLANLAISTLKDGPGVPADKTREENQNADDDVGVASKMFFMPGPSRDLELRKSLIDKTSPPDILVHKLVTPEDVEKLFEIFYTRINPFISLLEPKLHTPALTFSRCPFLFTVVCAIASRYSDKPEVYPIAMHFAKSAAANALIDGWKSVELCQAYILMSIYAVPARRWEEDRSWLYTGLAIRIATDLNLHVLPPKKPSTEQQELEMLNRTRIWIICFNLDKSTATQFGKPSTLKEDYIMRNSLEWYKSSKYNHPYDVHIIAYSSLFRIVNKFHQEVFSDPTVPSGLNRSIDFRAVTLEYDRLLTIYREEWIERFARDSDRNDAACEFRAKLLPFYTNYARLVMFSFGFQKAFQRGLQAEDEVFFTRSLESAKTVVTVLVDSLVPTGYIRFAPDGYFVFAAFASAFMLKLLRPECSRFITQGLESETYQVIERLISTIGSPQIAIDERHTPKLYSRFLASLLTKHKRDGAARGRMHQQGPPTQQSQTSSSAPAYHQQQVPPSHSASPPFAAGGSRANVQDVPQTMTSNSEASTPSGYTEVGTANANANEPIYQVDAPSYTFGTQSQPDDGDIMDFTFDPIANPSSEDLLAAMKAIQNPMWWQTMMMPGFSWPTEEPMPDQPVFFNNGLTVDTYQNFHPLPAEVHLS</sequence>
<evidence type="ECO:0000313" key="9">
    <source>
        <dbReference type="EMBL" id="KAI0300000.1"/>
    </source>
</evidence>
<feature type="region of interest" description="Disordered" evidence="7">
    <location>
        <begin position="497"/>
        <end position="573"/>
    </location>
</feature>
<evidence type="ECO:0000256" key="5">
    <source>
        <dbReference type="ARBA" id="ARBA00023163"/>
    </source>
</evidence>
<comment type="caution">
    <text evidence="9">The sequence shown here is derived from an EMBL/GenBank/DDBJ whole genome shotgun (WGS) entry which is preliminary data.</text>
</comment>
<evidence type="ECO:0000256" key="4">
    <source>
        <dbReference type="ARBA" id="ARBA00023125"/>
    </source>
</evidence>
<accession>A0AAD4M2P1</accession>
<dbReference type="PROSITE" id="PS00463">
    <property type="entry name" value="ZN2_CY6_FUNGAL_1"/>
    <property type="match status" value="1"/>
</dbReference>
<keyword evidence="10" id="KW-1185">Reference proteome</keyword>
<keyword evidence="2" id="KW-0479">Metal-binding</keyword>
<dbReference type="GO" id="GO:0000981">
    <property type="term" value="F:DNA-binding transcription factor activity, RNA polymerase II-specific"/>
    <property type="evidence" value="ECO:0007669"/>
    <property type="project" value="InterPro"/>
</dbReference>
<dbReference type="EMBL" id="WTXG01000020">
    <property type="protein sequence ID" value="KAI0300000.1"/>
    <property type="molecule type" value="Genomic_DNA"/>
</dbReference>
<feature type="region of interest" description="Disordered" evidence="7">
    <location>
        <begin position="347"/>
        <end position="376"/>
    </location>
</feature>
<proteinExistence type="predicted"/>
<keyword evidence="3" id="KW-0805">Transcription regulation</keyword>
<gene>
    <name evidence="9" type="ORF">B0F90DRAFT_1725897</name>
</gene>
<feature type="region of interest" description="Disordered" evidence="7">
    <location>
        <begin position="1049"/>
        <end position="1097"/>
    </location>
</feature>
<feature type="compositionally biased region" description="Low complexity" evidence="7">
    <location>
        <begin position="268"/>
        <end position="288"/>
    </location>
</feature>
<keyword evidence="6" id="KW-0539">Nucleus</keyword>